<dbReference type="Pfam" id="PF03602">
    <property type="entry name" value="Cons_hypoth95"/>
    <property type="match status" value="1"/>
</dbReference>
<dbReference type="InterPro" id="IPR029063">
    <property type="entry name" value="SAM-dependent_MTases_sf"/>
</dbReference>
<dbReference type="CDD" id="cd02440">
    <property type="entry name" value="AdoMet_MTases"/>
    <property type="match status" value="1"/>
</dbReference>
<dbReference type="InterPro" id="IPR002052">
    <property type="entry name" value="DNA_methylase_N6_adenine_CS"/>
</dbReference>
<reference evidence="3" key="1">
    <citation type="submission" date="2020-12" db="EMBL/GenBank/DDBJ databases">
        <title>Taurinivorans muris gen. nov., sp. nov., fundamental and realized metabolic niche of a ubiquitous sulfidogenic bacterium in the murine intestine.</title>
        <authorList>
            <person name="Ye H."/>
            <person name="Hanson B.T."/>
            <person name="Loy A."/>
        </authorList>
    </citation>
    <scope>NUCLEOTIDE SEQUENCE</scope>
    <source>
        <strain evidence="3">LT0009</strain>
    </source>
</reference>
<dbReference type="EC" id="2.1.1.171" evidence="3"/>
<dbReference type="EMBL" id="CP065938">
    <property type="protein sequence ID" value="UWX04984.1"/>
    <property type="molecule type" value="Genomic_DNA"/>
</dbReference>
<evidence type="ECO:0000313" key="3">
    <source>
        <dbReference type="EMBL" id="UWX04984.1"/>
    </source>
</evidence>
<gene>
    <name evidence="3" type="primary">rsmD</name>
    <name evidence="3" type="ORF">JBF11_05720</name>
</gene>
<dbReference type="InterPro" id="IPR004398">
    <property type="entry name" value="RNA_MeTrfase_RsmD"/>
</dbReference>
<dbReference type="Proteomes" id="UP001058120">
    <property type="component" value="Chromosome"/>
</dbReference>
<keyword evidence="2 3" id="KW-0808">Transferase</keyword>
<dbReference type="SUPFAM" id="SSF53335">
    <property type="entry name" value="S-adenosyl-L-methionine-dependent methyltransferases"/>
    <property type="match status" value="1"/>
</dbReference>
<accession>A0ABY5XYL9</accession>
<dbReference type="Gene3D" id="3.40.50.150">
    <property type="entry name" value="Vaccinia Virus protein VP39"/>
    <property type="match status" value="1"/>
</dbReference>
<evidence type="ECO:0000256" key="1">
    <source>
        <dbReference type="ARBA" id="ARBA00022603"/>
    </source>
</evidence>
<sequence>MKIIAGALKGRTLKTLTGPAGYRPAMGKVRESLFSLLEARGVIWAESVVLDLFAGSGSLAFEAVSRGAKKAYLVEKDAKASACIAANAANLGISGQCLVAAEDAIKFAGKKPTEQVSVVFIDPPYAENLLPQTLKNLLRREWLEDGAFVVAEVEKHLRINTEGFEGLTLELDRNYGSTRIIIWYKE</sequence>
<keyword evidence="4" id="KW-1185">Reference proteome</keyword>
<evidence type="ECO:0000256" key="2">
    <source>
        <dbReference type="ARBA" id="ARBA00022679"/>
    </source>
</evidence>
<keyword evidence="1 3" id="KW-0489">Methyltransferase</keyword>
<dbReference type="PIRSF" id="PIRSF004553">
    <property type="entry name" value="CHP00095"/>
    <property type="match status" value="1"/>
</dbReference>
<dbReference type="RefSeq" id="WP_334314539.1">
    <property type="nucleotide sequence ID" value="NZ_CP065938.1"/>
</dbReference>
<dbReference type="GO" id="GO:0052913">
    <property type="term" value="F:16S rRNA (guanine(966)-N(2))-methyltransferase activity"/>
    <property type="evidence" value="ECO:0007669"/>
    <property type="project" value="UniProtKB-EC"/>
</dbReference>
<dbReference type="PROSITE" id="PS00092">
    <property type="entry name" value="N6_MTASE"/>
    <property type="match status" value="1"/>
</dbReference>
<evidence type="ECO:0000313" key="4">
    <source>
        <dbReference type="Proteomes" id="UP001058120"/>
    </source>
</evidence>
<proteinExistence type="predicted"/>
<organism evidence="3 4">
    <name type="scientific">Taurinivorans muris</name>
    <dbReference type="NCBI Taxonomy" id="2787751"/>
    <lineage>
        <taxon>Bacteria</taxon>
        <taxon>Pseudomonadati</taxon>
        <taxon>Thermodesulfobacteriota</taxon>
        <taxon>Desulfovibrionia</taxon>
        <taxon>Desulfovibrionales</taxon>
        <taxon>Desulfovibrionaceae</taxon>
        <taxon>Taurinivorans</taxon>
    </lineage>
</organism>
<dbReference type="PANTHER" id="PTHR43542">
    <property type="entry name" value="METHYLTRANSFERASE"/>
    <property type="match status" value="1"/>
</dbReference>
<protein>
    <submittedName>
        <fullName evidence="3">16S rRNA (Guanine(966)-N(2))-methyltransferase RsmD</fullName>
        <ecNumber evidence="3">2.1.1.171</ecNumber>
    </submittedName>
</protein>
<name>A0ABY5XYL9_9BACT</name>
<dbReference type="NCBIfam" id="TIGR00095">
    <property type="entry name" value="16S rRNA (guanine(966)-N(2))-methyltransferase RsmD"/>
    <property type="match status" value="1"/>
</dbReference>
<dbReference type="PANTHER" id="PTHR43542:SF1">
    <property type="entry name" value="METHYLTRANSFERASE"/>
    <property type="match status" value="1"/>
</dbReference>